<dbReference type="PANTHER" id="PTHR31272">
    <property type="entry name" value="CYTOCHROME C-TYPE BIOGENESIS PROTEIN HI_1454-RELATED"/>
    <property type="match status" value="1"/>
</dbReference>
<dbReference type="EMBL" id="CAFAAT010000002">
    <property type="protein sequence ID" value="CAB4796520.1"/>
    <property type="molecule type" value="Genomic_DNA"/>
</dbReference>
<organism evidence="11">
    <name type="scientific">freshwater metagenome</name>
    <dbReference type="NCBI Taxonomy" id="449393"/>
    <lineage>
        <taxon>unclassified sequences</taxon>
        <taxon>metagenomes</taxon>
        <taxon>ecological metagenomes</taxon>
    </lineage>
</organism>
<accession>A0A6J6WDC2</accession>
<feature type="domain" description="Cytochrome C biogenesis protein transmembrane" evidence="7">
    <location>
        <begin position="16"/>
        <end position="213"/>
    </location>
</feature>
<evidence type="ECO:0000313" key="15">
    <source>
        <dbReference type="EMBL" id="CAB5005770.1"/>
    </source>
</evidence>
<comment type="subcellular location">
    <subcellularLocation>
        <location evidence="1">Membrane</location>
        <topology evidence="1">Multi-pass membrane protein</topology>
    </subcellularLocation>
</comment>
<reference evidence="11" key="1">
    <citation type="submission" date="2020-05" db="EMBL/GenBank/DDBJ databases">
        <authorList>
            <person name="Chiriac C."/>
            <person name="Salcher M."/>
            <person name="Ghai R."/>
            <person name="Kavagutti S V."/>
        </authorList>
    </citation>
    <scope>NUCLEOTIDE SEQUENCE</scope>
</reference>
<evidence type="ECO:0000256" key="1">
    <source>
        <dbReference type="ARBA" id="ARBA00004141"/>
    </source>
</evidence>
<evidence type="ECO:0000256" key="5">
    <source>
        <dbReference type="ARBA" id="ARBA00023136"/>
    </source>
</evidence>
<dbReference type="PANTHER" id="PTHR31272:SF4">
    <property type="entry name" value="CYTOCHROME C-TYPE BIOGENESIS PROTEIN HI_1454-RELATED"/>
    <property type="match status" value="1"/>
</dbReference>
<evidence type="ECO:0000256" key="6">
    <source>
        <dbReference type="SAM" id="Phobius"/>
    </source>
</evidence>
<evidence type="ECO:0000313" key="9">
    <source>
        <dbReference type="EMBL" id="CAB4661720.1"/>
    </source>
</evidence>
<dbReference type="EMBL" id="CAEZWY010000002">
    <property type="protein sequence ID" value="CAB4661720.1"/>
    <property type="molecule type" value="Genomic_DNA"/>
</dbReference>
<evidence type="ECO:0000259" key="7">
    <source>
        <dbReference type="Pfam" id="PF02683"/>
    </source>
</evidence>
<evidence type="ECO:0000256" key="4">
    <source>
        <dbReference type="ARBA" id="ARBA00022989"/>
    </source>
</evidence>
<feature type="transmembrane region" description="Helical" evidence="6">
    <location>
        <begin position="90"/>
        <end position="111"/>
    </location>
</feature>
<dbReference type="EMBL" id="CAFAAE010000001">
    <property type="protein sequence ID" value="CAB4782049.1"/>
    <property type="molecule type" value="Genomic_DNA"/>
</dbReference>
<feature type="transmembrane region" description="Helical" evidence="6">
    <location>
        <begin position="161"/>
        <end position="182"/>
    </location>
</feature>
<dbReference type="GO" id="GO:0016020">
    <property type="term" value="C:membrane"/>
    <property type="evidence" value="ECO:0007669"/>
    <property type="project" value="UniProtKB-SubCell"/>
</dbReference>
<dbReference type="EMBL" id="CAFBNI010000017">
    <property type="protein sequence ID" value="CAB4940508.1"/>
    <property type="molecule type" value="Genomic_DNA"/>
</dbReference>
<evidence type="ECO:0000313" key="12">
    <source>
        <dbReference type="EMBL" id="CAB4796520.1"/>
    </source>
</evidence>
<dbReference type="EMBL" id="CAFBQT010000001">
    <property type="protein sequence ID" value="CAB5057563.1"/>
    <property type="molecule type" value="Genomic_DNA"/>
</dbReference>
<gene>
    <name evidence="8" type="ORF">UFOPK1791_00047</name>
    <name evidence="9" type="ORF">UFOPK2312_00034</name>
    <name evidence="10" type="ORF">UFOPK2802_00220</name>
    <name evidence="11" type="ORF">UFOPK2982_00005</name>
    <name evidence="12" type="ORF">UFOPK3083_00060</name>
    <name evidence="13" type="ORF">UFOPK3783_00289</name>
    <name evidence="14" type="ORF">UFOPK3948_00025</name>
    <name evidence="15" type="ORF">UFOPK4113_00006</name>
    <name evidence="16" type="ORF">UFOPK4355_00025</name>
</gene>
<evidence type="ECO:0000313" key="11">
    <source>
        <dbReference type="EMBL" id="CAB4782049.1"/>
    </source>
</evidence>
<dbReference type="EMBL" id="CAEZYX010000011">
    <property type="protein sequence ID" value="CAB4735987.1"/>
    <property type="molecule type" value="Genomic_DNA"/>
</dbReference>
<proteinExistence type="inferred from homology"/>
<dbReference type="InterPro" id="IPR051790">
    <property type="entry name" value="Cytochrome_c-biogenesis_DsbD"/>
</dbReference>
<evidence type="ECO:0000256" key="2">
    <source>
        <dbReference type="ARBA" id="ARBA00006143"/>
    </source>
</evidence>
<feature type="transmembrane region" description="Helical" evidence="6">
    <location>
        <begin position="202"/>
        <end position="223"/>
    </location>
</feature>
<keyword evidence="5 6" id="KW-0472">Membrane</keyword>
<evidence type="ECO:0000313" key="10">
    <source>
        <dbReference type="EMBL" id="CAB4735987.1"/>
    </source>
</evidence>
<evidence type="ECO:0000313" key="16">
    <source>
        <dbReference type="EMBL" id="CAB5057563.1"/>
    </source>
</evidence>
<feature type="transmembrane region" description="Helical" evidence="6">
    <location>
        <begin position="123"/>
        <end position="141"/>
    </location>
</feature>
<comment type="similarity">
    <text evidence="2">Belongs to the DsbD family.</text>
</comment>
<dbReference type="AlphaFoldDB" id="A0A6J6WDC2"/>
<keyword evidence="4 6" id="KW-1133">Transmembrane helix</keyword>
<keyword evidence="3 6" id="KW-0812">Transmembrane</keyword>
<feature type="transmembrane region" description="Helical" evidence="6">
    <location>
        <begin position="55"/>
        <end position="78"/>
    </location>
</feature>
<feature type="transmembrane region" description="Helical" evidence="6">
    <location>
        <begin position="15"/>
        <end position="43"/>
    </location>
</feature>
<dbReference type="EMBL" id="CAEZUF010000002">
    <property type="protein sequence ID" value="CAB4583381.1"/>
    <property type="molecule type" value="Genomic_DNA"/>
</dbReference>
<evidence type="ECO:0000313" key="14">
    <source>
        <dbReference type="EMBL" id="CAB4970080.1"/>
    </source>
</evidence>
<protein>
    <submittedName>
        <fullName evidence="11">Unannotated protein</fullName>
    </submittedName>
</protein>
<evidence type="ECO:0000256" key="3">
    <source>
        <dbReference type="ARBA" id="ARBA00022692"/>
    </source>
</evidence>
<evidence type="ECO:0000313" key="13">
    <source>
        <dbReference type="EMBL" id="CAB4940508.1"/>
    </source>
</evidence>
<dbReference type="EMBL" id="CAFBPL010000001">
    <property type="protein sequence ID" value="CAB5005770.1"/>
    <property type="molecule type" value="Genomic_DNA"/>
</dbReference>
<dbReference type="InterPro" id="IPR003834">
    <property type="entry name" value="Cyt_c_assmbl_TM_dom"/>
</dbReference>
<name>A0A6J6WDC2_9ZZZZ</name>
<sequence length="241" mass="25821">MSDFLVNQVFDGNLIFAMVIAAIAGLISFISPCVLPLLPGFLGYIAGVSNSKSRIVLGTLLFISGFAFLFAIYGALFGSLGATISNNSEWLTQVLGLLTVAFGFIFINSVRFSWSWRPSLQKLSGIASAPILGFLFGLGWTPCIGPTLGAVETLAFQEGSALRGAILSLAYCFGLGAPFLLFGLALEKSRKLRTFLTKRGNYITNIGGVFLIIIGLLQVFGVWNDVMINLRSVISDFAPVI</sequence>
<evidence type="ECO:0000313" key="8">
    <source>
        <dbReference type="EMBL" id="CAB4583381.1"/>
    </source>
</evidence>
<dbReference type="GO" id="GO:0017004">
    <property type="term" value="P:cytochrome complex assembly"/>
    <property type="evidence" value="ECO:0007669"/>
    <property type="project" value="InterPro"/>
</dbReference>
<dbReference type="Pfam" id="PF02683">
    <property type="entry name" value="DsbD_TM"/>
    <property type="match status" value="1"/>
</dbReference>
<dbReference type="EMBL" id="CAFBOI010000001">
    <property type="protein sequence ID" value="CAB4970080.1"/>
    <property type="molecule type" value="Genomic_DNA"/>
</dbReference>